<sequence length="49" mass="5838">MNKHTKVESRGQFMLAMRTFLQKALRRPLRLSSTFRLFRSNVNSLKEVL</sequence>
<accession>A0A8I1ITQ4</accession>
<comment type="caution">
    <text evidence="1">The sequence shown here is derived from an EMBL/GenBank/DDBJ whole genome shotgun (WGS) entry which is preliminary data.</text>
</comment>
<evidence type="ECO:0000313" key="1">
    <source>
        <dbReference type="EMBL" id="MBM0635356.1"/>
    </source>
</evidence>
<protein>
    <submittedName>
        <fullName evidence="1">Uncharacterized protein</fullName>
    </submittedName>
</protein>
<dbReference type="Proteomes" id="UP000650605">
    <property type="component" value="Unassembled WGS sequence"/>
</dbReference>
<dbReference type="AlphaFoldDB" id="A0A8I1ITQ4"/>
<proteinExistence type="predicted"/>
<gene>
    <name evidence="1" type="ORF">JDW19_19805</name>
</gene>
<evidence type="ECO:0000313" key="2">
    <source>
        <dbReference type="Proteomes" id="UP000650605"/>
    </source>
</evidence>
<organism evidence="1 2">
    <name type="scientific">Paenibacillus polymyxa</name>
    <name type="common">Bacillus polymyxa</name>
    <dbReference type="NCBI Taxonomy" id="1406"/>
    <lineage>
        <taxon>Bacteria</taxon>
        <taxon>Bacillati</taxon>
        <taxon>Bacillota</taxon>
        <taxon>Bacilli</taxon>
        <taxon>Bacillales</taxon>
        <taxon>Paenibacillaceae</taxon>
        <taxon>Paenibacillus</taxon>
    </lineage>
</organism>
<reference evidence="1" key="1">
    <citation type="submission" date="2020-12" db="EMBL/GenBank/DDBJ databases">
        <title>Paenibacillus polymyxa LMG 27872: a double-edged sword.</title>
        <authorList>
            <person name="Langendries S."/>
            <person name="Garcia Mendez S."/>
            <person name="Beirinckx S."/>
            <person name="Viaene T."/>
            <person name="Baeyen S."/>
            <person name="Goeminne G."/>
            <person name="Willems A."/>
            <person name="Debode J."/>
            <person name="Goormachtig S."/>
        </authorList>
    </citation>
    <scope>NUCLEOTIDE SEQUENCE</scope>
    <source>
        <strain evidence="1">LMG 27872</strain>
    </source>
</reference>
<dbReference type="EMBL" id="JAEHFQ010000012">
    <property type="protein sequence ID" value="MBM0635356.1"/>
    <property type="molecule type" value="Genomic_DNA"/>
</dbReference>
<name>A0A8I1ITQ4_PAEPO</name>